<feature type="domain" description="FAD/NAD(P)-binding" evidence="13">
    <location>
        <begin position="24"/>
        <end position="351"/>
    </location>
</feature>
<organism evidence="14 15">
    <name type="scientific">Polysphondylium violaceum</name>
    <dbReference type="NCBI Taxonomy" id="133409"/>
    <lineage>
        <taxon>Eukaryota</taxon>
        <taxon>Amoebozoa</taxon>
        <taxon>Evosea</taxon>
        <taxon>Eumycetozoa</taxon>
        <taxon>Dictyostelia</taxon>
        <taxon>Dictyosteliales</taxon>
        <taxon>Dictyosteliaceae</taxon>
        <taxon>Polysphondylium</taxon>
    </lineage>
</organism>
<dbReference type="FunFam" id="3.30.390.30:FF:000001">
    <property type="entry name" value="Dihydrolipoyl dehydrogenase"/>
    <property type="match status" value="1"/>
</dbReference>
<keyword evidence="15" id="KW-1185">Reference proteome</keyword>
<keyword evidence="9" id="KW-0547">Nucleotide-binding</keyword>
<accession>A0A8J4UV12</accession>
<evidence type="ECO:0000256" key="9">
    <source>
        <dbReference type="PIRSR" id="PIRSR000350-3"/>
    </source>
</evidence>
<comment type="miscellaneous">
    <text evidence="11">The active site is a redox-active disulfide bond.</text>
</comment>
<comment type="cofactor">
    <cofactor evidence="9 11">
        <name>FAD</name>
        <dbReference type="ChEBI" id="CHEBI:57692"/>
    </cofactor>
    <text evidence="9 11">Binds 1 FAD per subunit.</text>
</comment>
<comment type="catalytic activity">
    <reaction evidence="11">
        <text>N(6)-[(R)-dihydrolipoyl]-L-lysyl-[protein] + NAD(+) = N(6)-[(R)-lipoyl]-L-lysyl-[protein] + NADH + H(+)</text>
        <dbReference type="Rhea" id="RHEA:15045"/>
        <dbReference type="Rhea" id="RHEA-COMP:10474"/>
        <dbReference type="Rhea" id="RHEA-COMP:10475"/>
        <dbReference type="ChEBI" id="CHEBI:15378"/>
        <dbReference type="ChEBI" id="CHEBI:57540"/>
        <dbReference type="ChEBI" id="CHEBI:57945"/>
        <dbReference type="ChEBI" id="CHEBI:83099"/>
        <dbReference type="ChEBI" id="CHEBI:83100"/>
        <dbReference type="EC" id="1.8.1.4"/>
    </reaction>
</comment>
<feature type="binding site" evidence="9">
    <location>
        <begin position="342"/>
        <end position="345"/>
    </location>
    <ligand>
        <name>FAD</name>
        <dbReference type="ChEBI" id="CHEBI:57692"/>
    </ligand>
</feature>
<comment type="similarity">
    <text evidence="1 11">Belongs to the class-I pyridine nucleotide-disulfide oxidoreductase family.</text>
</comment>
<dbReference type="PROSITE" id="PS00076">
    <property type="entry name" value="PYRIDINE_REDOX_1"/>
    <property type="match status" value="1"/>
</dbReference>
<dbReference type="GO" id="GO:0004148">
    <property type="term" value="F:dihydrolipoyl dehydrogenase (NADH) activity"/>
    <property type="evidence" value="ECO:0007669"/>
    <property type="project" value="UniProtKB-EC"/>
</dbReference>
<dbReference type="GO" id="GO:0005739">
    <property type="term" value="C:mitochondrion"/>
    <property type="evidence" value="ECO:0007669"/>
    <property type="project" value="TreeGrafter"/>
</dbReference>
<evidence type="ECO:0000313" key="15">
    <source>
        <dbReference type="Proteomes" id="UP000695562"/>
    </source>
</evidence>
<protein>
    <recommendedName>
        <fullName evidence="11">Dihydrolipoyl dehydrogenase</fullName>
        <ecNumber evidence="11">1.8.1.4</ecNumber>
    </recommendedName>
</protein>
<dbReference type="InterPro" id="IPR036188">
    <property type="entry name" value="FAD/NAD-bd_sf"/>
</dbReference>
<dbReference type="PRINTS" id="PR00411">
    <property type="entry name" value="PNDRDTASEI"/>
</dbReference>
<dbReference type="OrthoDB" id="361797at2759"/>
<dbReference type="Pfam" id="PF07992">
    <property type="entry name" value="Pyr_redox_2"/>
    <property type="match status" value="1"/>
</dbReference>
<keyword evidence="3 9" id="KW-0274">FAD</keyword>
<sequence>MFKSVSSLRTIQRTGLRYYTTESKDIIVIGGGPGGYVAGIKAGQLGLKVAVVEKRGKLGGTCLNVGCIPSKALLNASHLYEEANGKMATYGVKVSGVELDLPQMMKYKDTAVNGLTSGIESLFKKNKVEYVKGAGKIVGPNKVEVELLDGSKKVMETKNILIATGSEVTSLPGVTIDEETIVSSTGALALKQVPKKMIVIGGGVIGLELGSVWSRLGAETTVVEFTPRIAAGADGEVAKTFKRSLEKQHMKFHLETKVTSVQKKAGGGVTVTVEAVGGSGFTGTLEADVVLVSVGRRPATQNLGLESVGVATDKQGRVEVNDHFVSSVPSIFAIGDAIKGPMLAHKAEEEGIAAIEGIVSGAGHVNYNAIPSVIYTHPEVAWVGKTEEELQKENIQYKVGKFPFAGNSRARTNNDSEGFVKFLSSKDHDRILGVHMIGPNVGEMIAEAVLGIEYGASSEDIARTCHAHPTLSEAVKEAAMAAFDKPIHI</sequence>
<dbReference type="GO" id="GO:0050660">
    <property type="term" value="F:flavin adenine dinucleotide binding"/>
    <property type="evidence" value="ECO:0007669"/>
    <property type="project" value="InterPro"/>
</dbReference>
<proteinExistence type="inferred from homology"/>
<evidence type="ECO:0000256" key="11">
    <source>
        <dbReference type="RuleBase" id="RU003692"/>
    </source>
</evidence>
<evidence type="ECO:0000256" key="2">
    <source>
        <dbReference type="ARBA" id="ARBA00022630"/>
    </source>
</evidence>
<dbReference type="Gene3D" id="3.30.390.30">
    <property type="match status" value="1"/>
</dbReference>
<evidence type="ECO:0000259" key="12">
    <source>
        <dbReference type="Pfam" id="PF02852"/>
    </source>
</evidence>
<feature type="binding site" evidence="9">
    <location>
        <position position="71"/>
    </location>
    <ligand>
        <name>FAD</name>
        <dbReference type="ChEBI" id="CHEBI:57692"/>
    </ligand>
</feature>
<feature type="binding site" evidence="9">
    <location>
        <position position="135"/>
    </location>
    <ligand>
        <name>FAD</name>
        <dbReference type="ChEBI" id="CHEBI:57692"/>
    </ligand>
</feature>
<dbReference type="Pfam" id="PF02852">
    <property type="entry name" value="Pyr_redox_dim"/>
    <property type="match status" value="1"/>
</dbReference>
<dbReference type="InterPro" id="IPR023753">
    <property type="entry name" value="FAD/NAD-binding_dom"/>
</dbReference>
<dbReference type="Gene3D" id="3.50.50.60">
    <property type="entry name" value="FAD/NAD(P)-binding domain"/>
    <property type="match status" value="2"/>
</dbReference>
<evidence type="ECO:0000256" key="1">
    <source>
        <dbReference type="ARBA" id="ARBA00007532"/>
    </source>
</evidence>
<dbReference type="AlphaFoldDB" id="A0A8J4UV12"/>
<dbReference type="EMBL" id="AJWJ01000848">
    <property type="protein sequence ID" value="KAF2068773.1"/>
    <property type="molecule type" value="Genomic_DNA"/>
</dbReference>
<evidence type="ECO:0000256" key="5">
    <source>
        <dbReference type="ARBA" id="ARBA00023027"/>
    </source>
</evidence>
<dbReference type="PIRSF" id="PIRSF000350">
    <property type="entry name" value="Mercury_reductase_MerA"/>
    <property type="match status" value="1"/>
</dbReference>
<feature type="binding site" evidence="9">
    <location>
        <position position="295"/>
    </location>
    <ligand>
        <name>NAD(+)</name>
        <dbReference type="ChEBI" id="CHEBI:57540"/>
    </ligand>
</feature>
<dbReference type="PANTHER" id="PTHR22912">
    <property type="entry name" value="DISULFIDE OXIDOREDUCTASE"/>
    <property type="match status" value="1"/>
</dbReference>
<evidence type="ECO:0000256" key="7">
    <source>
        <dbReference type="ARBA" id="ARBA00023284"/>
    </source>
</evidence>
<comment type="caution">
    <text evidence="14">The sequence shown here is derived from an EMBL/GenBank/DDBJ whole genome shotgun (WGS) entry which is preliminary data.</text>
</comment>
<keyword evidence="5 9" id="KW-0520">NAD</keyword>
<dbReference type="GO" id="GO:0045252">
    <property type="term" value="C:oxoglutarate dehydrogenase complex"/>
    <property type="evidence" value="ECO:0007669"/>
    <property type="project" value="TreeGrafter"/>
</dbReference>
<evidence type="ECO:0000259" key="13">
    <source>
        <dbReference type="Pfam" id="PF07992"/>
    </source>
</evidence>
<evidence type="ECO:0000256" key="6">
    <source>
        <dbReference type="ARBA" id="ARBA00023157"/>
    </source>
</evidence>
<dbReference type="NCBIfam" id="TIGR01350">
    <property type="entry name" value="lipoamide_DH"/>
    <property type="match status" value="1"/>
</dbReference>
<dbReference type="InterPro" id="IPR006258">
    <property type="entry name" value="Lipoamide_DH"/>
</dbReference>
<feature type="disulfide bond" description="Redox-active" evidence="10">
    <location>
        <begin position="62"/>
        <end position="67"/>
    </location>
</feature>
<dbReference type="InterPro" id="IPR004099">
    <property type="entry name" value="Pyr_nucl-diS_OxRdtase_dimer"/>
</dbReference>
<dbReference type="GO" id="GO:0006103">
    <property type="term" value="P:2-oxoglutarate metabolic process"/>
    <property type="evidence" value="ECO:0007669"/>
    <property type="project" value="TreeGrafter"/>
</dbReference>
<dbReference type="SUPFAM" id="SSF51905">
    <property type="entry name" value="FAD/NAD(P)-binding domain"/>
    <property type="match status" value="1"/>
</dbReference>
<dbReference type="FunFam" id="3.50.50.60:FF:000001">
    <property type="entry name" value="Dihydrolipoyl dehydrogenase, mitochondrial"/>
    <property type="match status" value="1"/>
</dbReference>
<feature type="binding site" evidence="9">
    <location>
        <begin position="164"/>
        <end position="166"/>
    </location>
    <ligand>
        <name>FAD</name>
        <dbReference type="ChEBI" id="CHEBI:57692"/>
    </ligand>
</feature>
<name>A0A8J4UV12_9MYCE</name>
<feature type="domain" description="Pyridine nucleotide-disulphide oxidoreductase dimerisation" evidence="12">
    <location>
        <begin position="370"/>
        <end position="479"/>
    </location>
</feature>
<feature type="binding site" evidence="9">
    <location>
        <begin position="201"/>
        <end position="208"/>
    </location>
    <ligand>
        <name>NAD(+)</name>
        <dbReference type="ChEBI" id="CHEBI:57540"/>
    </ligand>
</feature>
<dbReference type="InterPro" id="IPR001100">
    <property type="entry name" value="Pyr_nuc-diS_OxRdtase"/>
</dbReference>
<reference evidence="14" key="1">
    <citation type="submission" date="2020-01" db="EMBL/GenBank/DDBJ databases">
        <title>Development of genomics and gene disruption for Polysphondylium violaceum indicates a role for the polyketide synthase stlB in stalk morphogenesis.</title>
        <authorList>
            <person name="Narita B."/>
            <person name="Kawabe Y."/>
            <person name="Kin K."/>
            <person name="Saito T."/>
            <person name="Gibbs R."/>
            <person name="Kuspa A."/>
            <person name="Muzny D."/>
            <person name="Queller D."/>
            <person name="Richards S."/>
            <person name="Strassman J."/>
            <person name="Sucgang R."/>
            <person name="Worley K."/>
            <person name="Schaap P."/>
        </authorList>
    </citation>
    <scope>NUCLEOTIDE SEQUENCE</scope>
    <source>
        <strain evidence="14">QSvi11</strain>
    </source>
</reference>
<dbReference type="InterPro" id="IPR012999">
    <property type="entry name" value="Pyr_OxRdtase_I_AS"/>
</dbReference>
<gene>
    <name evidence="14" type="ORF">CYY_009902</name>
</gene>
<evidence type="ECO:0000313" key="14">
    <source>
        <dbReference type="EMBL" id="KAF2068773.1"/>
    </source>
</evidence>
<evidence type="ECO:0000256" key="10">
    <source>
        <dbReference type="PIRSR" id="PIRSR000350-4"/>
    </source>
</evidence>
<dbReference type="PANTHER" id="PTHR22912:SF151">
    <property type="entry name" value="DIHYDROLIPOYL DEHYDROGENASE, MITOCHONDRIAL"/>
    <property type="match status" value="1"/>
</dbReference>
<evidence type="ECO:0000256" key="8">
    <source>
        <dbReference type="PIRSR" id="PIRSR000350-2"/>
    </source>
</evidence>
<feature type="binding site" evidence="9">
    <location>
        <position position="336"/>
    </location>
    <ligand>
        <name>FAD</name>
        <dbReference type="ChEBI" id="CHEBI:57692"/>
    </ligand>
</feature>
<keyword evidence="2 11" id="KW-0285">Flavoprotein</keyword>
<feature type="binding site" evidence="9">
    <location>
        <position position="224"/>
    </location>
    <ligand>
        <name>NAD(+)</name>
        <dbReference type="ChEBI" id="CHEBI:57540"/>
    </ligand>
</feature>
<dbReference type="EC" id="1.8.1.4" evidence="11"/>
<evidence type="ECO:0000256" key="3">
    <source>
        <dbReference type="ARBA" id="ARBA00022827"/>
    </source>
</evidence>
<dbReference type="Proteomes" id="UP000695562">
    <property type="component" value="Unassembled WGS sequence"/>
</dbReference>
<dbReference type="InterPro" id="IPR016156">
    <property type="entry name" value="FAD/NAD-linked_Rdtase_dimer_sf"/>
</dbReference>
<dbReference type="InterPro" id="IPR050151">
    <property type="entry name" value="Class-I_Pyr_Nuc-Dis_Oxidored"/>
</dbReference>
<keyword evidence="6" id="KW-1015">Disulfide bond</keyword>
<dbReference type="PRINTS" id="PR00368">
    <property type="entry name" value="FADPNR"/>
</dbReference>
<evidence type="ECO:0000256" key="4">
    <source>
        <dbReference type="ARBA" id="ARBA00023002"/>
    </source>
</evidence>
<keyword evidence="7 11" id="KW-0676">Redox-active center</keyword>
<dbReference type="SUPFAM" id="SSF55424">
    <property type="entry name" value="FAD/NAD-linked reductases, dimerisation (C-terminal) domain"/>
    <property type="match status" value="1"/>
</dbReference>
<keyword evidence="4 11" id="KW-0560">Oxidoreductase</keyword>
<feature type="active site" description="Proton acceptor" evidence="8">
    <location>
        <position position="468"/>
    </location>
</feature>